<dbReference type="RefSeq" id="WP_369162114.1">
    <property type="nucleotide sequence ID" value="NZ_CP163430.1"/>
</dbReference>
<geneLocation type="plasmid" evidence="1">
    <name>unnamed1</name>
</geneLocation>
<evidence type="ECO:0000313" key="1">
    <source>
        <dbReference type="EMBL" id="XDP98444.1"/>
    </source>
</evidence>
<proteinExistence type="predicted"/>
<dbReference type="EMBL" id="CP163430">
    <property type="protein sequence ID" value="XDP98444.1"/>
    <property type="molecule type" value="Genomic_DNA"/>
</dbReference>
<protein>
    <submittedName>
        <fullName evidence="1">Uncharacterized protein</fullName>
    </submittedName>
</protein>
<reference evidence="1" key="1">
    <citation type="submission" date="2024-07" db="EMBL/GenBank/DDBJ databases">
        <authorList>
            <person name="Yu S.T."/>
        </authorList>
    </citation>
    <scope>NUCLEOTIDE SEQUENCE</scope>
    <source>
        <strain evidence="1">R02</strain>
        <plasmid evidence="1">unnamed1</plasmid>
    </source>
</reference>
<organism evidence="1">
    <name type="scientific">Streptomyces sp. R02</name>
    <dbReference type="NCBI Taxonomy" id="3238623"/>
    <lineage>
        <taxon>Bacteria</taxon>
        <taxon>Bacillati</taxon>
        <taxon>Actinomycetota</taxon>
        <taxon>Actinomycetes</taxon>
        <taxon>Kitasatosporales</taxon>
        <taxon>Streptomycetaceae</taxon>
        <taxon>Streptomyces</taxon>
    </lineage>
</organism>
<keyword evidence="1" id="KW-0614">Plasmid</keyword>
<dbReference type="AlphaFoldDB" id="A0AB39LXT7"/>
<sequence>MARELTIEYGGWFIARLATDPDPTDEPRGVSGSTFALAGEPDLDRVIVLNDPSPAVLRSHMPPIGVSVRRATVDGVELPALADAKVDLLGNPVFENRNFVLTFAGREPIVPFHLQITGPGLRLEREMVMWAERPDAGVHEIPREQLEKFGGRTFRTDAELVLRETGITDPYASRVERRDLLRADLAAETDPVRRAGIEKRIRELEIAVADPADERVVNLTALEEFCFPLTGKAVLEGEALDGWPVDHDEPWTAEFWMGGWDADLMCAYLKGTLTVPLRDA</sequence>
<name>A0AB39LXT7_9ACTN</name>
<accession>A0AB39LXT7</accession>
<gene>
    <name evidence="1" type="ORF">AB5J57_33615</name>
</gene>